<dbReference type="RefSeq" id="WP_166197338.1">
    <property type="nucleotide sequence ID" value="NZ_JAAOIV010000009.1"/>
</dbReference>
<dbReference type="EMBL" id="JAAOIV010000009">
    <property type="protein sequence ID" value="NHN56677.1"/>
    <property type="molecule type" value="Genomic_DNA"/>
</dbReference>
<dbReference type="Pfam" id="PF00583">
    <property type="entry name" value="Acetyltransf_1"/>
    <property type="match status" value="1"/>
</dbReference>
<name>A0A967B298_9MICO</name>
<evidence type="ECO:0000256" key="3">
    <source>
        <dbReference type="SAM" id="MobiDB-lite"/>
    </source>
</evidence>
<evidence type="ECO:0000256" key="2">
    <source>
        <dbReference type="ARBA" id="ARBA00023315"/>
    </source>
</evidence>
<evidence type="ECO:0000256" key="1">
    <source>
        <dbReference type="ARBA" id="ARBA00022679"/>
    </source>
</evidence>
<dbReference type="GO" id="GO:0016747">
    <property type="term" value="F:acyltransferase activity, transferring groups other than amino-acyl groups"/>
    <property type="evidence" value="ECO:0007669"/>
    <property type="project" value="InterPro"/>
</dbReference>
<accession>A0A967B298</accession>
<gene>
    <name evidence="5" type="ORF">G9U51_12885</name>
</gene>
<keyword evidence="1" id="KW-0808">Transferase</keyword>
<dbReference type="InterPro" id="IPR050832">
    <property type="entry name" value="Bact_Acetyltransf"/>
</dbReference>
<dbReference type="Gene3D" id="3.40.630.30">
    <property type="match status" value="1"/>
</dbReference>
<dbReference type="Proteomes" id="UP000744769">
    <property type="component" value="Unassembled WGS sequence"/>
</dbReference>
<dbReference type="CDD" id="cd04301">
    <property type="entry name" value="NAT_SF"/>
    <property type="match status" value="1"/>
</dbReference>
<organism evidence="5 6">
    <name type="scientific">Metallococcus carri</name>
    <dbReference type="NCBI Taxonomy" id="1656884"/>
    <lineage>
        <taxon>Bacteria</taxon>
        <taxon>Bacillati</taxon>
        <taxon>Actinomycetota</taxon>
        <taxon>Actinomycetes</taxon>
        <taxon>Micrococcales</taxon>
        <taxon>Dermacoccaceae</taxon>
        <taxon>Metallococcus</taxon>
    </lineage>
</organism>
<feature type="region of interest" description="Disordered" evidence="3">
    <location>
        <begin position="1"/>
        <end position="22"/>
    </location>
</feature>
<keyword evidence="6" id="KW-1185">Reference proteome</keyword>
<dbReference type="PROSITE" id="PS51186">
    <property type="entry name" value="GNAT"/>
    <property type="match status" value="1"/>
</dbReference>
<evidence type="ECO:0000313" key="6">
    <source>
        <dbReference type="Proteomes" id="UP000744769"/>
    </source>
</evidence>
<evidence type="ECO:0000259" key="4">
    <source>
        <dbReference type="PROSITE" id="PS51186"/>
    </source>
</evidence>
<dbReference type="SUPFAM" id="SSF55729">
    <property type="entry name" value="Acyl-CoA N-acyltransferases (Nat)"/>
    <property type="match status" value="2"/>
</dbReference>
<dbReference type="InterPro" id="IPR000182">
    <property type="entry name" value="GNAT_dom"/>
</dbReference>
<dbReference type="AlphaFoldDB" id="A0A967B298"/>
<feature type="domain" description="N-acetyltransferase" evidence="4">
    <location>
        <begin position="30"/>
        <end position="181"/>
    </location>
</feature>
<evidence type="ECO:0000313" key="5">
    <source>
        <dbReference type="EMBL" id="NHN56677.1"/>
    </source>
</evidence>
<sequence>MSARPLEMGSRRRGALAQDGGMPWTVTPIDALDPAQHELFQQWVEVSERSSRALWGEEHTAFSADELRGRRRGATHRYVDVAVVDAGRVVGMASLALPALDNPHFAMLMLHVDPGHRRRGIGTALLDHLLEVARADGRVVVEADTEWVEGREDESGLGFPAPRGFAPSQTLIRSAMHLPANPTVLQRYAVGAGVEDAAAFRIERAVGMPPDAWLAGLAHLEQRMSTDAPQGEREVAEEAWTPERMAENLQWALDAGRSIVLAAAFEGEAMVGFSKVEVPAQTPSLAYQGDTIVLAEARGHRLGIRLKSAVALELMATFPQVTRVRTWNADDNRHMLAVNRELGYRTEGALRAWQRTLATG</sequence>
<keyword evidence="2" id="KW-0012">Acyltransferase</keyword>
<protein>
    <submittedName>
        <fullName evidence="5">GNAT family N-acetyltransferase</fullName>
    </submittedName>
</protein>
<proteinExistence type="predicted"/>
<dbReference type="InterPro" id="IPR016181">
    <property type="entry name" value="Acyl_CoA_acyltransferase"/>
</dbReference>
<dbReference type="PANTHER" id="PTHR43877">
    <property type="entry name" value="AMINOALKYLPHOSPHONATE N-ACETYLTRANSFERASE-RELATED-RELATED"/>
    <property type="match status" value="1"/>
</dbReference>
<comment type="caution">
    <text evidence="5">The sequence shown here is derived from an EMBL/GenBank/DDBJ whole genome shotgun (WGS) entry which is preliminary data.</text>
</comment>
<reference evidence="5" key="1">
    <citation type="submission" date="2020-03" db="EMBL/GenBank/DDBJ databases">
        <title>Draft sequencing of Calidifontibacter sp. DB0510.</title>
        <authorList>
            <person name="Kim D.-U."/>
        </authorList>
    </citation>
    <scope>NUCLEOTIDE SEQUENCE</scope>
    <source>
        <strain evidence="5">DB0510</strain>
    </source>
</reference>